<evidence type="ECO:0000313" key="3">
    <source>
        <dbReference type="EMBL" id="SMX24409.1"/>
    </source>
</evidence>
<feature type="signal peptide" evidence="2">
    <location>
        <begin position="1"/>
        <end position="40"/>
    </location>
</feature>
<dbReference type="AlphaFoldDB" id="A0A238J103"/>
<feature type="chain" id="PRO_5013031538" description="VPLPA-CTERM sorting domain-containing protein" evidence="2">
    <location>
        <begin position="41"/>
        <end position="295"/>
    </location>
</feature>
<dbReference type="Proteomes" id="UP000201838">
    <property type="component" value="Unassembled WGS sequence"/>
</dbReference>
<accession>A0A238J103</accession>
<gene>
    <name evidence="3" type="ORF">BOA8489_02533</name>
</gene>
<keyword evidence="4" id="KW-1185">Reference proteome</keyword>
<evidence type="ECO:0000313" key="4">
    <source>
        <dbReference type="Proteomes" id="UP000201838"/>
    </source>
</evidence>
<proteinExistence type="predicted"/>
<dbReference type="InterPro" id="IPR022472">
    <property type="entry name" value="VPLPA-CTERM"/>
</dbReference>
<organism evidence="3 4">
    <name type="scientific">Boseongicola aestuarii</name>
    <dbReference type="NCBI Taxonomy" id="1470561"/>
    <lineage>
        <taxon>Bacteria</taxon>
        <taxon>Pseudomonadati</taxon>
        <taxon>Pseudomonadota</taxon>
        <taxon>Alphaproteobacteria</taxon>
        <taxon>Rhodobacterales</taxon>
        <taxon>Paracoccaceae</taxon>
        <taxon>Boseongicola</taxon>
    </lineage>
</organism>
<keyword evidence="1" id="KW-0812">Transmembrane</keyword>
<dbReference type="NCBIfam" id="TIGR03370">
    <property type="entry name" value="VPLPA-CTERM"/>
    <property type="match status" value="1"/>
</dbReference>
<keyword evidence="1" id="KW-0472">Membrane</keyword>
<sequence length="295" mass="30476">MWCPSVRTPGGRYQWGLVMVWFKSFTTSVVLALAATSASAATYTFDLQKIDSYHGDGDAGVLDGNVLTVTQTGASGSLTGTFTGKYIVDPSKGGGISGGALSGVVSDANNVQRHNNGLGVCNVGECSPSGDTHHTVDGVSFIEDEDPLTVDGAVFDFVEMAFFSGTDAVDITLTGLKFGWVGGVYNQYPGTNGLFEILVSELSETKIDVGALVAAAGVATTNPGSLGGRYSFAVPDIAAFTDNLFGVKAGINGSWKLMAVTVDYSVPEIPLPAAGWLLIGGLGGLVALRKSRKRG</sequence>
<protein>
    <recommendedName>
        <fullName evidence="5">VPLPA-CTERM sorting domain-containing protein</fullName>
    </recommendedName>
</protein>
<reference evidence="3 4" key="1">
    <citation type="submission" date="2017-05" db="EMBL/GenBank/DDBJ databases">
        <authorList>
            <person name="Song R."/>
            <person name="Chenine A.L."/>
            <person name="Ruprecht R.M."/>
        </authorList>
    </citation>
    <scope>NUCLEOTIDE SEQUENCE [LARGE SCALE GENOMIC DNA]</scope>
    <source>
        <strain evidence="3 4">CECT 8489</strain>
    </source>
</reference>
<name>A0A238J103_9RHOB</name>
<keyword evidence="2" id="KW-0732">Signal</keyword>
<evidence type="ECO:0000256" key="1">
    <source>
        <dbReference type="SAM" id="Phobius"/>
    </source>
</evidence>
<evidence type="ECO:0008006" key="5">
    <source>
        <dbReference type="Google" id="ProtNLM"/>
    </source>
</evidence>
<dbReference type="EMBL" id="FXXQ01000008">
    <property type="protein sequence ID" value="SMX24409.1"/>
    <property type="molecule type" value="Genomic_DNA"/>
</dbReference>
<feature type="transmembrane region" description="Helical" evidence="1">
    <location>
        <begin position="269"/>
        <end position="288"/>
    </location>
</feature>
<evidence type="ECO:0000256" key="2">
    <source>
        <dbReference type="SAM" id="SignalP"/>
    </source>
</evidence>
<keyword evidence="1" id="KW-1133">Transmembrane helix</keyword>